<evidence type="ECO:0000259" key="2">
    <source>
        <dbReference type="Pfam" id="PF13590"/>
    </source>
</evidence>
<feature type="signal peptide" evidence="1">
    <location>
        <begin position="1"/>
        <end position="26"/>
    </location>
</feature>
<evidence type="ECO:0000313" key="3">
    <source>
        <dbReference type="EMBL" id="RVT51592.1"/>
    </source>
</evidence>
<proteinExistence type="predicted"/>
<feature type="domain" description="DUF4136" evidence="2">
    <location>
        <begin position="48"/>
        <end position="188"/>
    </location>
</feature>
<keyword evidence="1" id="KW-0732">Signal</keyword>
<feature type="chain" id="PRO_5018986491" evidence="1">
    <location>
        <begin position="27"/>
        <end position="202"/>
    </location>
</feature>
<dbReference type="Gene3D" id="3.30.160.670">
    <property type="match status" value="1"/>
</dbReference>
<keyword evidence="4" id="KW-1185">Reference proteome</keyword>
<dbReference type="OrthoDB" id="8687009at2"/>
<dbReference type="Proteomes" id="UP000288178">
    <property type="component" value="Unassembled WGS sequence"/>
</dbReference>
<protein>
    <submittedName>
        <fullName evidence="3">DUF4136 domain-containing protein</fullName>
    </submittedName>
</protein>
<dbReference type="AlphaFoldDB" id="A0A437JW40"/>
<dbReference type="Pfam" id="PF13590">
    <property type="entry name" value="DUF4136"/>
    <property type="match status" value="1"/>
</dbReference>
<sequence>MKRRTVFAPVLLLAAVVAASGLSGCAALNTVHADLSTWGDWPTGRAPGSYAFDRLPSQQSDPAEADRVEAVARDALAKAGFRPVTVDEKPDVLVQVASRTTRTSADPWDDPLWWRGGFGIVGHRWAGTVWVIDTRFDRSRYERQVAVLLRDAATGKPLYEARAANEGSTAGGDALLGALFSAALIDFPRNGPNPRPVRVSLP</sequence>
<dbReference type="InterPro" id="IPR025411">
    <property type="entry name" value="DUF4136"/>
</dbReference>
<dbReference type="EMBL" id="SACT01000003">
    <property type="protein sequence ID" value="RVT51592.1"/>
    <property type="molecule type" value="Genomic_DNA"/>
</dbReference>
<accession>A0A437JW40</accession>
<evidence type="ECO:0000256" key="1">
    <source>
        <dbReference type="SAM" id="SignalP"/>
    </source>
</evidence>
<organism evidence="3 4">
    <name type="scientific">Rubrivivax albus</name>
    <dbReference type="NCBI Taxonomy" id="2499835"/>
    <lineage>
        <taxon>Bacteria</taxon>
        <taxon>Pseudomonadati</taxon>
        <taxon>Pseudomonadota</taxon>
        <taxon>Betaproteobacteria</taxon>
        <taxon>Burkholderiales</taxon>
        <taxon>Sphaerotilaceae</taxon>
        <taxon>Rubrivivax</taxon>
    </lineage>
</organism>
<comment type="caution">
    <text evidence="3">The sequence shown here is derived from an EMBL/GenBank/DDBJ whole genome shotgun (WGS) entry which is preliminary data.</text>
</comment>
<dbReference type="RefSeq" id="WP_128198593.1">
    <property type="nucleotide sequence ID" value="NZ_SACT01000003.1"/>
</dbReference>
<reference evidence="3 4" key="1">
    <citation type="submission" date="2019-01" db="EMBL/GenBank/DDBJ databases">
        <authorList>
            <person name="Chen W.-M."/>
        </authorList>
    </citation>
    <scope>NUCLEOTIDE SEQUENCE [LARGE SCALE GENOMIC DNA]</scope>
    <source>
        <strain evidence="3 4">ICH-3</strain>
    </source>
</reference>
<evidence type="ECO:0000313" key="4">
    <source>
        <dbReference type="Proteomes" id="UP000288178"/>
    </source>
</evidence>
<dbReference type="PROSITE" id="PS51257">
    <property type="entry name" value="PROKAR_LIPOPROTEIN"/>
    <property type="match status" value="1"/>
</dbReference>
<name>A0A437JW40_9BURK</name>
<gene>
    <name evidence="3" type="ORF">ENE75_12300</name>
</gene>